<keyword evidence="1" id="KW-0732">Signal</keyword>
<dbReference type="AlphaFoldDB" id="A0A1T5LZD1"/>
<evidence type="ECO:0000313" key="3">
    <source>
        <dbReference type="Proteomes" id="UP000190961"/>
    </source>
</evidence>
<feature type="chain" id="PRO_5012956459" evidence="1">
    <location>
        <begin position="26"/>
        <end position="274"/>
    </location>
</feature>
<dbReference type="Gene3D" id="2.130.10.10">
    <property type="entry name" value="YVTN repeat-like/Quinoprotein amine dehydrogenase"/>
    <property type="match status" value="1"/>
</dbReference>
<proteinExistence type="predicted"/>
<dbReference type="OrthoDB" id="9783700at2"/>
<dbReference type="Pfam" id="PF05096">
    <property type="entry name" value="Glu_cyclase_2"/>
    <property type="match status" value="1"/>
</dbReference>
<reference evidence="2 3" key="1">
    <citation type="submission" date="2017-02" db="EMBL/GenBank/DDBJ databases">
        <authorList>
            <person name="Peterson S.W."/>
        </authorList>
    </citation>
    <scope>NUCLEOTIDE SEQUENCE [LARGE SCALE GENOMIC DNA]</scope>
    <source>
        <strain evidence="2 3">DSM 25262</strain>
    </source>
</reference>
<dbReference type="PANTHER" id="PTHR31270">
    <property type="entry name" value="GLUTAMINYL-PEPTIDE CYCLOTRANSFERASE"/>
    <property type="match status" value="1"/>
</dbReference>
<organism evidence="2 3">
    <name type="scientific">Ohtaekwangia koreensis</name>
    <dbReference type="NCBI Taxonomy" id="688867"/>
    <lineage>
        <taxon>Bacteria</taxon>
        <taxon>Pseudomonadati</taxon>
        <taxon>Bacteroidota</taxon>
        <taxon>Cytophagia</taxon>
        <taxon>Cytophagales</taxon>
        <taxon>Fulvivirgaceae</taxon>
        <taxon>Ohtaekwangia</taxon>
    </lineage>
</organism>
<gene>
    <name evidence="2" type="ORF">SAMN05660236_3926</name>
</gene>
<evidence type="ECO:0000256" key="1">
    <source>
        <dbReference type="SAM" id="SignalP"/>
    </source>
</evidence>
<feature type="signal peptide" evidence="1">
    <location>
        <begin position="1"/>
        <end position="25"/>
    </location>
</feature>
<keyword evidence="3" id="KW-1185">Reference proteome</keyword>
<dbReference type="InterPro" id="IPR007788">
    <property type="entry name" value="QCT"/>
</dbReference>
<dbReference type="SUPFAM" id="SSF63825">
    <property type="entry name" value="YWTD domain"/>
    <property type="match status" value="1"/>
</dbReference>
<keyword evidence="2" id="KW-0808">Transferase</keyword>
<name>A0A1T5LZD1_9BACT</name>
<protein>
    <submittedName>
        <fullName evidence="2">Glutamine cyclotransferase</fullName>
    </submittedName>
</protein>
<dbReference type="RefSeq" id="WP_159453743.1">
    <property type="nucleotide sequence ID" value="NZ_FUZU01000003.1"/>
</dbReference>
<sequence>MRILRVFFPLLVTLLSLLSACNTDRKDKTSQPASADAPPAINYGVVATYPHDTNSFTEGLLMHQGMLYESTGSPLEMPNTRSLAGVLNLQTGKIDPKVEIDRNLFGEGITFLNHKLYQLTYREKKGYIYDATTFRKTGEFALTTPEGWGLTTDGIHLIMSDGTDKLIYLDSATLKPVKTIHVHDHTGPVRNVNELEYIHGFIYANLYTTNYILKIDPATGTIAGRIDLTSLAMDARSRNENSLEMNGIAYDSASRNVYVTGKFWPSVYAIKFNH</sequence>
<accession>A0A1T5LZD1</accession>
<dbReference type="InterPro" id="IPR015943">
    <property type="entry name" value="WD40/YVTN_repeat-like_dom_sf"/>
</dbReference>
<dbReference type="GO" id="GO:0016603">
    <property type="term" value="F:glutaminyl-peptide cyclotransferase activity"/>
    <property type="evidence" value="ECO:0007669"/>
    <property type="project" value="InterPro"/>
</dbReference>
<dbReference type="EMBL" id="FUZU01000003">
    <property type="protein sequence ID" value="SKC81322.1"/>
    <property type="molecule type" value="Genomic_DNA"/>
</dbReference>
<evidence type="ECO:0000313" key="2">
    <source>
        <dbReference type="EMBL" id="SKC81322.1"/>
    </source>
</evidence>
<dbReference type="Proteomes" id="UP000190961">
    <property type="component" value="Unassembled WGS sequence"/>
</dbReference>
<dbReference type="PROSITE" id="PS51257">
    <property type="entry name" value="PROKAR_LIPOPROTEIN"/>
    <property type="match status" value="1"/>
</dbReference>
<dbReference type="PANTHER" id="PTHR31270:SF1">
    <property type="entry name" value="GLUTAMINYL-PEPTIDE CYCLOTRANSFERASE"/>
    <property type="match status" value="1"/>
</dbReference>
<dbReference type="STRING" id="688867.SAMN05660236_3926"/>